<evidence type="ECO:0000313" key="1">
    <source>
        <dbReference type="EMBL" id="KAJ7370701.1"/>
    </source>
</evidence>
<name>A0A9W9YWK5_9CNID</name>
<dbReference type="Gene3D" id="3.30.1780.10">
    <property type="entry name" value="ornithine cyclodeaminase, domain 1"/>
    <property type="match status" value="1"/>
</dbReference>
<dbReference type="Proteomes" id="UP001163046">
    <property type="component" value="Unassembled WGS sequence"/>
</dbReference>
<organism evidence="1 2">
    <name type="scientific">Desmophyllum pertusum</name>
    <dbReference type="NCBI Taxonomy" id="174260"/>
    <lineage>
        <taxon>Eukaryota</taxon>
        <taxon>Metazoa</taxon>
        <taxon>Cnidaria</taxon>
        <taxon>Anthozoa</taxon>
        <taxon>Hexacorallia</taxon>
        <taxon>Scleractinia</taxon>
        <taxon>Caryophylliina</taxon>
        <taxon>Caryophylliidae</taxon>
        <taxon>Desmophyllum</taxon>
    </lineage>
</organism>
<accession>A0A9W9YWK5</accession>
<evidence type="ECO:0000313" key="2">
    <source>
        <dbReference type="Proteomes" id="UP001163046"/>
    </source>
</evidence>
<reference evidence="1" key="1">
    <citation type="submission" date="2023-01" db="EMBL/GenBank/DDBJ databases">
        <title>Genome assembly of the deep-sea coral Lophelia pertusa.</title>
        <authorList>
            <person name="Herrera S."/>
            <person name="Cordes E."/>
        </authorList>
    </citation>
    <scope>NUCLEOTIDE SEQUENCE</scope>
    <source>
        <strain evidence="1">USNM1676648</strain>
        <tissue evidence="1">Polyp</tissue>
    </source>
</reference>
<sequence length="81" mass="9155">MAHAVVEPPKYVNASRVKEVLKYGDLIPVIEEALVNFSARESGGVVQPVRSAVQMEDRGMQIRRIFVIVNAISIFYTKHRE</sequence>
<keyword evidence="2" id="KW-1185">Reference proteome</keyword>
<dbReference type="AlphaFoldDB" id="A0A9W9YWK5"/>
<dbReference type="OrthoDB" id="41492at2759"/>
<proteinExistence type="predicted"/>
<gene>
    <name evidence="1" type="ORF">OS493_030453</name>
</gene>
<dbReference type="EMBL" id="MU826858">
    <property type="protein sequence ID" value="KAJ7370701.1"/>
    <property type="molecule type" value="Genomic_DNA"/>
</dbReference>
<protein>
    <submittedName>
        <fullName evidence="1">Uncharacterized protein</fullName>
    </submittedName>
</protein>
<dbReference type="InterPro" id="IPR023401">
    <property type="entry name" value="ODC_N"/>
</dbReference>
<comment type="caution">
    <text evidence="1">The sequence shown here is derived from an EMBL/GenBank/DDBJ whole genome shotgun (WGS) entry which is preliminary data.</text>
</comment>